<dbReference type="KEGG" id="fbr:FBFL15_0607"/>
<gene>
    <name evidence="2" type="ordered locus">FBFL15_0607</name>
</gene>
<dbReference type="STRING" id="1034807.FBFL15_0607"/>
<dbReference type="eggNOG" id="ENOG5030Z9Q">
    <property type="taxonomic scope" value="Bacteria"/>
</dbReference>
<dbReference type="RefSeq" id="WP_014083200.1">
    <property type="nucleotide sequence ID" value="NC_016001.1"/>
</dbReference>
<accession>G2Z5W0</accession>
<keyword evidence="2" id="KW-0449">Lipoprotein</keyword>
<evidence type="ECO:0000313" key="3">
    <source>
        <dbReference type="Proteomes" id="UP000009186"/>
    </source>
</evidence>
<organism evidence="2 3">
    <name type="scientific">Flavobacterium branchiophilum (strain FL-15)</name>
    <dbReference type="NCBI Taxonomy" id="1034807"/>
    <lineage>
        <taxon>Bacteria</taxon>
        <taxon>Pseudomonadati</taxon>
        <taxon>Bacteroidota</taxon>
        <taxon>Flavobacteriia</taxon>
        <taxon>Flavobacteriales</taxon>
        <taxon>Flavobacteriaceae</taxon>
        <taxon>Flavobacterium</taxon>
    </lineage>
</organism>
<evidence type="ECO:0000256" key="1">
    <source>
        <dbReference type="SAM" id="SignalP"/>
    </source>
</evidence>
<sequence length="194" mass="21234">MKNFFKPFTILCAALVLFTSCSSDDSTESSEFVIDNQSYTVNPGQGVIEQKLNNFYTQQGQIFDRSTITINGISGTNVATVSFDLYYKDGLPVEGTYSIAETLDDNDTDFFDDLVTTQKLCLGWTSMCAVFQGGSSVAVNANNPLGTVTVTKNSATNYTIQYNGNFRKYNSSFQVIGTVPVVINVTSDVFIQTI</sequence>
<dbReference type="PROSITE" id="PS51257">
    <property type="entry name" value="PROKAR_LIPOPROTEIN"/>
    <property type="match status" value="1"/>
</dbReference>
<reference evidence="2 3" key="1">
    <citation type="journal article" date="2011" name="Appl. Environ. Microbiol.">
        <title>Complete genome sequence of the fish pathogen Flavobacterium branchiophilum.</title>
        <authorList>
            <consortium name="1:IP"/>
            <consortium name="Microbial Evolutionary Genomics,F-75015 Paris"/>
            <consortium name="France 2:CNRS"/>
            <consortium name="URA2171"/>
            <consortium name="F-75015 Paris,France 3:Unite de Virologie et Immunologie Mol."/>
            <consortium name="INRA,78352 Jouy en Josas Cedex"/>
            <consortium name="France. 4:Unite de Mathemathique"/>
            <consortium name="Informatique et Genome,INRA"/>
            <consortium name="78352 Jouy en Josas Cedex"/>
            <consortium name="France. 5:CEA/Genoscope"/>
            <consortium name="Evry"/>
            <consortium name="France"/>
            <person name="Touchon M."/>
            <person name="Barbier P."/>
            <person name="Bernardet J.F."/>
            <person name="Loux V."/>
            <person name="Vacherie B."/>
            <person name="Barbe V."/>
            <person name="Rocha E.P."/>
            <person name="Duchaud E."/>
        </authorList>
    </citation>
    <scope>NUCLEOTIDE SEQUENCE [LARGE SCALE GENOMIC DNA]</scope>
    <source>
        <strain evidence="2 3">FL-15</strain>
    </source>
</reference>
<evidence type="ECO:0000313" key="2">
    <source>
        <dbReference type="EMBL" id="CCB68720.1"/>
    </source>
</evidence>
<keyword evidence="3" id="KW-1185">Reference proteome</keyword>
<keyword evidence="1" id="KW-0732">Signal</keyword>
<protein>
    <submittedName>
        <fullName evidence="2">Probable lipoprotein</fullName>
    </submittedName>
</protein>
<name>G2Z5W0_FLABF</name>
<dbReference type="AlphaFoldDB" id="G2Z5W0"/>
<dbReference type="Proteomes" id="UP000009186">
    <property type="component" value="Chromosome"/>
</dbReference>
<proteinExistence type="predicted"/>
<dbReference type="EMBL" id="FQ859183">
    <property type="protein sequence ID" value="CCB68720.1"/>
    <property type="molecule type" value="Genomic_DNA"/>
</dbReference>
<feature type="signal peptide" evidence="1">
    <location>
        <begin position="1"/>
        <end position="23"/>
    </location>
</feature>
<dbReference type="HOGENOM" id="CLU_1400670_0_0_10"/>
<feature type="chain" id="PRO_5003441411" evidence="1">
    <location>
        <begin position="24"/>
        <end position="194"/>
    </location>
</feature>